<dbReference type="PANTHER" id="PTHR40659">
    <property type="entry name" value="NICKEL/COBALT EFFLUX SYSTEM RCNA"/>
    <property type="match status" value="1"/>
</dbReference>
<name>A0A6M8BFX8_9CYAN</name>
<dbReference type="GO" id="GO:0010045">
    <property type="term" value="P:response to nickel cation"/>
    <property type="evidence" value="ECO:0007669"/>
    <property type="project" value="TreeGrafter"/>
</dbReference>
<proteinExistence type="predicted"/>
<dbReference type="GO" id="GO:0032025">
    <property type="term" value="P:response to cobalt ion"/>
    <property type="evidence" value="ECO:0007669"/>
    <property type="project" value="TreeGrafter"/>
</dbReference>
<dbReference type="GO" id="GO:0015099">
    <property type="term" value="F:nickel cation transmembrane transporter activity"/>
    <property type="evidence" value="ECO:0007669"/>
    <property type="project" value="TreeGrafter"/>
</dbReference>
<dbReference type="InterPro" id="IPR002395">
    <property type="entry name" value="Kininogen"/>
</dbReference>
<feature type="compositionally biased region" description="Basic and acidic residues" evidence="1">
    <location>
        <begin position="161"/>
        <end position="195"/>
    </location>
</feature>
<dbReference type="GO" id="GO:0046583">
    <property type="term" value="F:monoatomic cation efflux transmembrane transporter activity"/>
    <property type="evidence" value="ECO:0007669"/>
    <property type="project" value="TreeGrafter"/>
</dbReference>
<feature type="region of interest" description="Disordered" evidence="1">
    <location>
        <begin position="60"/>
        <end position="205"/>
    </location>
</feature>
<dbReference type="InterPro" id="IPR039447">
    <property type="entry name" value="UreH-like_TM_dom"/>
</dbReference>
<evidence type="ECO:0000313" key="5">
    <source>
        <dbReference type="Proteomes" id="UP000505210"/>
    </source>
</evidence>
<dbReference type="GO" id="GO:0005886">
    <property type="term" value="C:plasma membrane"/>
    <property type="evidence" value="ECO:0007669"/>
    <property type="project" value="UniProtKB-SubCell"/>
</dbReference>
<feature type="compositionally biased region" description="Basic and acidic residues" evidence="1">
    <location>
        <begin position="130"/>
        <end position="151"/>
    </location>
</feature>
<organism evidence="4 5">
    <name type="scientific">Thermoleptolyngbya sichuanensis A183</name>
    <dbReference type="NCBI Taxonomy" id="2737172"/>
    <lineage>
        <taxon>Bacteria</taxon>
        <taxon>Bacillati</taxon>
        <taxon>Cyanobacteriota</taxon>
        <taxon>Cyanophyceae</taxon>
        <taxon>Oculatellales</taxon>
        <taxon>Oculatellaceae</taxon>
        <taxon>Thermoleptolyngbya</taxon>
        <taxon>Thermoleptolyngbya sichuanensis</taxon>
    </lineage>
</organism>
<evidence type="ECO:0000256" key="1">
    <source>
        <dbReference type="SAM" id="MobiDB-lite"/>
    </source>
</evidence>
<feature type="compositionally biased region" description="Basic residues" evidence="1">
    <location>
        <begin position="15"/>
        <end position="25"/>
    </location>
</feature>
<feature type="compositionally biased region" description="Low complexity" evidence="1">
    <location>
        <begin position="1"/>
        <end position="14"/>
    </location>
</feature>
<dbReference type="KEGG" id="theu:HPC62_20910"/>
<evidence type="ECO:0000313" key="4">
    <source>
        <dbReference type="EMBL" id="QKD85112.1"/>
    </source>
</evidence>
<feature type="domain" description="Urease accessory protein UreH-like transmembrane" evidence="3">
    <location>
        <begin position="210"/>
        <end position="283"/>
    </location>
</feature>
<evidence type="ECO:0000256" key="2">
    <source>
        <dbReference type="SAM" id="Phobius"/>
    </source>
</evidence>
<keyword evidence="2" id="KW-1133">Transmembrane helix</keyword>
<feature type="transmembrane region" description="Helical" evidence="2">
    <location>
        <begin position="244"/>
        <end position="268"/>
    </location>
</feature>
<reference evidence="4 5" key="1">
    <citation type="submission" date="2020-05" db="EMBL/GenBank/DDBJ databases">
        <title>Complete genome sequence of of a novel Thermoleptolyngbya strain isolated from hot springs of Ganzi, Sichuan China.</title>
        <authorList>
            <person name="Tang J."/>
            <person name="Daroch M."/>
            <person name="Li L."/>
            <person name="Waleron K."/>
            <person name="Waleron M."/>
            <person name="Waleron M."/>
        </authorList>
    </citation>
    <scope>NUCLEOTIDE SEQUENCE [LARGE SCALE GENOMIC DNA]</scope>
    <source>
        <strain evidence="4 5">PKUAC-SCTA183</strain>
    </source>
</reference>
<feature type="region of interest" description="Disordered" evidence="1">
    <location>
        <begin position="1"/>
        <end position="47"/>
    </location>
</feature>
<protein>
    <recommendedName>
        <fullName evidence="3">Urease accessory protein UreH-like transmembrane domain-containing protein</fullName>
    </recommendedName>
</protein>
<feature type="compositionally biased region" description="Basic and acidic residues" evidence="1">
    <location>
        <begin position="105"/>
        <end position="118"/>
    </location>
</feature>
<feature type="transmembrane region" description="Helical" evidence="2">
    <location>
        <begin position="289"/>
        <end position="307"/>
    </location>
</feature>
<keyword evidence="2" id="KW-0812">Transmembrane</keyword>
<dbReference type="PRINTS" id="PR00334">
    <property type="entry name" value="KININOGEN"/>
</dbReference>
<sequence>MHSSLSSKSPSSSHFHSHPQPHKSHKSAEPNQVYSEDHYHSQNLVHVPALVRAHDSYRLQKNPRGLPHSRSPEHSHCASQDDRGDSHKHPNSHAYGNSHEHSHRHPYENFHKSSREDSLEYPNEPVCQPSHEHSQESSHKHSREHSHEYSHGHSQRHSHKYSQEHSHEHSRGHSHEHSRGHSHEHSRGHSHEHSQGHSHLPPGADGEPVTWRSLVALGVSGGLVPCPAALVLLLSAIALGKTGFGLVLVLAFSLGLAGVLTGLGLLLVRAKHWFWRVPTPQRWTHILPLVSAAGITLLGVGISLKALTQLLL</sequence>
<evidence type="ECO:0000259" key="3">
    <source>
        <dbReference type="Pfam" id="PF13386"/>
    </source>
</evidence>
<accession>A0A6M8BFX8</accession>
<feature type="transmembrane region" description="Helical" evidence="2">
    <location>
        <begin position="214"/>
        <end position="238"/>
    </location>
</feature>
<dbReference type="Proteomes" id="UP000505210">
    <property type="component" value="Chromosome"/>
</dbReference>
<keyword evidence="2" id="KW-0472">Membrane</keyword>
<dbReference type="EMBL" id="CP053661">
    <property type="protein sequence ID" value="QKD85112.1"/>
    <property type="molecule type" value="Genomic_DNA"/>
</dbReference>
<dbReference type="GO" id="GO:0006824">
    <property type="term" value="P:cobalt ion transport"/>
    <property type="evidence" value="ECO:0007669"/>
    <property type="project" value="UniProtKB-KW"/>
</dbReference>
<keyword evidence="5" id="KW-1185">Reference proteome</keyword>
<dbReference type="Pfam" id="PF13386">
    <property type="entry name" value="DsbD_2"/>
    <property type="match status" value="1"/>
</dbReference>
<dbReference type="PANTHER" id="PTHR40659:SF1">
    <property type="entry name" value="NICKEL_COBALT EFFLUX SYSTEM RCNA"/>
    <property type="match status" value="1"/>
</dbReference>
<dbReference type="AlphaFoldDB" id="A0A6M8BFX8"/>
<feature type="compositionally biased region" description="Basic and acidic residues" evidence="1">
    <location>
        <begin position="70"/>
        <end position="88"/>
    </location>
</feature>
<dbReference type="InterPro" id="IPR051224">
    <property type="entry name" value="NiCoT_RcnA"/>
</dbReference>
<gene>
    <name evidence="4" type="ORF">HPC62_20910</name>
</gene>